<protein>
    <submittedName>
        <fullName evidence="2">Uncharacterized protein</fullName>
    </submittedName>
</protein>
<evidence type="ECO:0000313" key="2">
    <source>
        <dbReference type="EMBL" id="CAD8090469.1"/>
    </source>
</evidence>
<dbReference type="AlphaFoldDB" id="A0A8S1NGQ5"/>
<accession>A0A8S1NGQ5</accession>
<keyword evidence="1" id="KW-0175">Coiled coil</keyword>
<gene>
    <name evidence="2" type="ORF">PSON_ATCC_30995.1.T0560030</name>
</gene>
<proteinExistence type="predicted"/>
<dbReference type="Proteomes" id="UP000692954">
    <property type="component" value="Unassembled WGS sequence"/>
</dbReference>
<feature type="coiled-coil region" evidence="1">
    <location>
        <begin position="25"/>
        <end position="69"/>
    </location>
</feature>
<comment type="caution">
    <text evidence="2">The sequence shown here is derived from an EMBL/GenBank/DDBJ whole genome shotgun (WGS) entry which is preliminary data.</text>
</comment>
<sequence>MNIFGFKKVNQPEPTLLTKTKEELKDKQRSMNKEYQIEIKDIKRQNYQLEEARKKAEELLQKEIKKETKLIYKLYRFIKKN</sequence>
<evidence type="ECO:0000256" key="1">
    <source>
        <dbReference type="SAM" id="Coils"/>
    </source>
</evidence>
<name>A0A8S1NGQ5_9CILI</name>
<keyword evidence="3" id="KW-1185">Reference proteome</keyword>
<organism evidence="2 3">
    <name type="scientific">Paramecium sonneborni</name>
    <dbReference type="NCBI Taxonomy" id="65129"/>
    <lineage>
        <taxon>Eukaryota</taxon>
        <taxon>Sar</taxon>
        <taxon>Alveolata</taxon>
        <taxon>Ciliophora</taxon>
        <taxon>Intramacronucleata</taxon>
        <taxon>Oligohymenophorea</taxon>
        <taxon>Peniculida</taxon>
        <taxon>Parameciidae</taxon>
        <taxon>Paramecium</taxon>
    </lineage>
</organism>
<evidence type="ECO:0000313" key="3">
    <source>
        <dbReference type="Proteomes" id="UP000692954"/>
    </source>
</evidence>
<dbReference type="EMBL" id="CAJJDN010000056">
    <property type="protein sequence ID" value="CAD8090469.1"/>
    <property type="molecule type" value="Genomic_DNA"/>
</dbReference>
<reference evidence="2" key="1">
    <citation type="submission" date="2021-01" db="EMBL/GenBank/DDBJ databases">
        <authorList>
            <consortium name="Genoscope - CEA"/>
            <person name="William W."/>
        </authorList>
    </citation>
    <scope>NUCLEOTIDE SEQUENCE</scope>
</reference>